<dbReference type="InterPro" id="IPR050738">
    <property type="entry name" value="Sulfatase"/>
</dbReference>
<dbReference type="PANTHER" id="PTHR42693:SF53">
    <property type="entry name" value="ENDO-4-O-SULFATASE"/>
    <property type="match status" value="1"/>
</dbReference>
<keyword evidence="5" id="KW-1185">Reference proteome</keyword>
<sequence>MMAKQPNILFILTDQQRKDTLAAYDPAHVCMTPNIDALMAQSVTFENAYTTCPICAPARATLQTGLYPMHHGMLTNSYNYGNMVQELPNTPDLLPHQLAGQGYLTGYTGKWHLGSGVYAVQHDEYLKHYMGNIHFAEFDKNFDSVPTTIGYTGDDFPGHGFGGFGFPEYKQWLADQGKSVKIERILRGYYEGHQAGQITSGVDTSVDQFLIDRTEHYLKNFQDEGKPWYFQLNFWGPHEPYFVPSEFLHQYDDIDIPEWPNWQDTPGTQKPRIHDLKRGNIDTWEDLVPIIKHYYAEITHIDYQIGRLITWLKQNNLYDDTLIVFSSDHGESLGIHGGLFDKAIFMYEETCSIPLSYKLPQQTTASRRPQLVTNADLFSTILDYAGAPAANRDRDGQSMRPLIEDKPVAWPDTAVVECSGIGSELFSQRMLRKGHMKYVFNSGDIDELYDLKNDPHERTNLIDAPGYQTALHSLRLAMQQWMIDHADNLVYEFNHLRLPLAERRLSNPGKPFSWE</sequence>
<dbReference type="Pfam" id="PF00884">
    <property type="entry name" value="Sulfatase"/>
    <property type="match status" value="1"/>
</dbReference>
<evidence type="ECO:0000259" key="3">
    <source>
        <dbReference type="Pfam" id="PF00884"/>
    </source>
</evidence>
<dbReference type="RefSeq" id="WP_379897196.1">
    <property type="nucleotide sequence ID" value="NZ_JBHTOG010000022.1"/>
</dbReference>
<gene>
    <name evidence="4" type="ORF">ACFQ47_05085</name>
</gene>
<reference evidence="5" key="1">
    <citation type="journal article" date="2019" name="Int. J. Syst. Evol. Microbiol.">
        <title>The Global Catalogue of Microorganisms (GCM) 10K type strain sequencing project: providing services to taxonomists for standard genome sequencing and annotation.</title>
        <authorList>
            <consortium name="The Broad Institute Genomics Platform"/>
            <consortium name="The Broad Institute Genome Sequencing Center for Infectious Disease"/>
            <person name="Wu L."/>
            <person name="Ma J."/>
        </authorList>
    </citation>
    <scope>NUCLEOTIDE SEQUENCE [LARGE SCALE GENOMIC DNA]</scope>
    <source>
        <strain evidence="5">CCM 8947</strain>
    </source>
</reference>
<proteinExistence type="inferred from homology"/>
<accession>A0ABW4CME5</accession>
<feature type="domain" description="Sulfatase N-terminal" evidence="3">
    <location>
        <begin position="6"/>
        <end position="387"/>
    </location>
</feature>
<comment type="caution">
    <text evidence="4">The sequence shown here is derived from an EMBL/GenBank/DDBJ whole genome shotgun (WGS) entry which is preliminary data.</text>
</comment>
<name>A0ABW4CME5_9LACO</name>
<dbReference type="Proteomes" id="UP001597192">
    <property type="component" value="Unassembled WGS sequence"/>
</dbReference>
<keyword evidence="2" id="KW-0378">Hydrolase</keyword>
<comment type="similarity">
    <text evidence="1">Belongs to the sulfatase family.</text>
</comment>
<dbReference type="InterPro" id="IPR000917">
    <property type="entry name" value="Sulfatase_N"/>
</dbReference>
<evidence type="ECO:0000313" key="4">
    <source>
        <dbReference type="EMBL" id="MFD1432055.1"/>
    </source>
</evidence>
<evidence type="ECO:0000313" key="5">
    <source>
        <dbReference type="Proteomes" id="UP001597192"/>
    </source>
</evidence>
<dbReference type="Gene3D" id="3.40.720.10">
    <property type="entry name" value="Alkaline Phosphatase, subunit A"/>
    <property type="match status" value="1"/>
</dbReference>
<protein>
    <submittedName>
        <fullName evidence="4">Sulfatase-like hydrolase/transferase</fullName>
    </submittedName>
</protein>
<dbReference type="SUPFAM" id="SSF53649">
    <property type="entry name" value="Alkaline phosphatase-like"/>
    <property type="match status" value="1"/>
</dbReference>
<evidence type="ECO:0000256" key="2">
    <source>
        <dbReference type="ARBA" id="ARBA00022801"/>
    </source>
</evidence>
<organism evidence="4 5">
    <name type="scientific">Lacticaseibacillus yichunensis</name>
    <dbReference type="NCBI Taxonomy" id="2486015"/>
    <lineage>
        <taxon>Bacteria</taxon>
        <taxon>Bacillati</taxon>
        <taxon>Bacillota</taxon>
        <taxon>Bacilli</taxon>
        <taxon>Lactobacillales</taxon>
        <taxon>Lactobacillaceae</taxon>
        <taxon>Lacticaseibacillus</taxon>
    </lineage>
</organism>
<dbReference type="PANTHER" id="PTHR42693">
    <property type="entry name" value="ARYLSULFATASE FAMILY MEMBER"/>
    <property type="match status" value="1"/>
</dbReference>
<dbReference type="EMBL" id="JBHTOG010000022">
    <property type="protein sequence ID" value="MFD1432055.1"/>
    <property type="molecule type" value="Genomic_DNA"/>
</dbReference>
<evidence type="ECO:0000256" key="1">
    <source>
        <dbReference type="ARBA" id="ARBA00008779"/>
    </source>
</evidence>
<dbReference type="InterPro" id="IPR017850">
    <property type="entry name" value="Alkaline_phosphatase_core_sf"/>
</dbReference>